<protein>
    <submittedName>
        <fullName evidence="6">Precorrin-8X methylmutase</fullName>
    </submittedName>
</protein>
<dbReference type="Gene3D" id="3.40.50.10230">
    <property type="entry name" value="Cobalamin biosynthesis CobH/CbiC, precorrin-8X methylmutase"/>
    <property type="match status" value="1"/>
</dbReference>
<organism evidence="6 7">
    <name type="scientific">[Clostridium] aminophilum</name>
    <dbReference type="NCBI Taxonomy" id="1526"/>
    <lineage>
        <taxon>Bacteria</taxon>
        <taxon>Bacillati</taxon>
        <taxon>Bacillota</taxon>
        <taxon>Clostridia</taxon>
        <taxon>Lachnospirales</taxon>
        <taxon>Lachnospiraceae</taxon>
    </lineage>
</organism>
<dbReference type="STRING" id="1526.SAMN02910262_00451"/>
<dbReference type="AlphaFoldDB" id="A0A1I0BKC4"/>
<dbReference type="Pfam" id="PF02570">
    <property type="entry name" value="CbiC"/>
    <property type="match status" value="1"/>
</dbReference>
<evidence type="ECO:0000313" key="6">
    <source>
        <dbReference type="EMBL" id="SET07452.1"/>
    </source>
</evidence>
<comment type="similarity">
    <text evidence="2">Belongs to the CobH/CbiC family.</text>
</comment>
<dbReference type="PANTHER" id="PTHR43588">
    <property type="entry name" value="COBALT-PRECORRIN-8 METHYLMUTASE"/>
    <property type="match status" value="1"/>
</dbReference>
<evidence type="ECO:0000256" key="4">
    <source>
        <dbReference type="ARBA" id="ARBA00023235"/>
    </source>
</evidence>
<evidence type="ECO:0000256" key="3">
    <source>
        <dbReference type="ARBA" id="ARBA00022573"/>
    </source>
</evidence>
<dbReference type="Proteomes" id="UP000199820">
    <property type="component" value="Unassembled WGS sequence"/>
</dbReference>
<reference evidence="6 7" key="1">
    <citation type="submission" date="2016-10" db="EMBL/GenBank/DDBJ databases">
        <authorList>
            <person name="de Groot N.N."/>
        </authorList>
    </citation>
    <scope>NUCLEOTIDE SEQUENCE [LARGE SCALE GENOMIC DNA]</scope>
    <source>
        <strain evidence="6 7">KH1P1</strain>
    </source>
</reference>
<evidence type="ECO:0000259" key="5">
    <source>
        <dbReference type="Pfam" id="PF02570"/>
    </source>
</evidence>
<evidence type="ECO:0000256" key="1">
    <source>
        <dbReference type="ARBA" id="ARBA00004953"/>
    </source>
</evidence>
<keyword evidence="4" id="KW-0413">Isomerase</keyword>
<dbReference type="UniPathway" id="UPA00148"/>
<dbReference type="eggNOG" id="COG2082">
    <property type="taxonomic scope" value="Bacteria"/>
</dbReference>
<dbReference type="GO" id="GO:0009236">
    <property type="term" value="P:cobalamin biosynthetic process"/>
    <property type="evidence" value="ECO:0007669"/>
    <property type="project" value="UniProtKB-UniPathway"/>
</dbReference>
<sequence length="240" mass="26056">MPAERDKPAWKNGMNTDFQLPEGIGLLEIHPSDIEKKSFEMIGEELKKLGKGPYPEDVDKVVRRVIHTTADFQFADTLVFSPKAVQAGIRALTEGAPVITDTNMAKSGIRKAVLQSLGTEVFCFMADADVARDAKAAGVTRAVMSMRKAAELEEQTGRRAVFAIGNAPTALVELYSLIQQGRLHPRLIIGVPVGFVNVVQAKELILTLKSTPHIVARGRKGGSTVAAAIVNALLYQIRRL</sequence>
<comment type="pathway">
    <text evidence="1">Cofactor biosynthesis; adenosylcobalamin biosynthesis.</text>
</comment>
<accession>A0A1I0BKC4</accession>
<keyword evidence="7" id="KW-1185">Reference proteome</keyword>
<dbReference type="EMBL" id="FOIL01000004">
    <property type="protein sequence ID" value="SET07452.1"/>
    <property type="molecule type" value="Genomic_DNA"/>
</dbReference>
<dbReference type="SUPFAM" id="SSF63965">
    <property type="entry name" value="Precorrin-8X methylmutase CbiC/CobH"/>
    <property type="match status" value="1"/>
</dbReference>
<dbReference type="InterPro" id="IPR003722">
    <property type="entry name" value="Cbl_synth_CobH/CbiC"/>
</dbReference>
<dbReference type="GO" id="GO:0016993">
    <property type="term" value="F:precorrin-8X methylmutase activity"/>
    <property type="evidence" value="ECO:0007669"/>
    <property type="project" value="InterPro"/>
</dbReference>
<evidence type="ECO:0000313" key="7">
    <source>
        <dbReference type="Proteomes" id="UP000199820"/>
    </source>
</evidence>
<dbReference type="InterPro" id="IPR036588">
    <property type="entry name" value="CobH/CbiC_sf"/>
</dbReference>
<dbReference type="PANTHER" id="PTHR43588:SF1">
    <property type="entry name" value="COBALT-PRECORRIN-8 METHYLMUTASE"/>
    <property type="match status" value="1"/>
</dbReference>
<keyword evidence="3" id="KW-0169">Cobalamin biosynthesis</keyword>
<feature type="domain" description="Cobalamin biosynthesis precorrin-8X methylmutase CobH/CbiC" evidence="5">
    <location>
        <begin position="33"/>
        <end position="235"/>
    </location>
</feature>
<evidence type="ECO:0000256" key="2">
    <source>
        <dbReference type="ARBA" id="ARBA00009774"/>
    </source>
</evidence>
<proteinExistence type="inferred from homology"/>
<gene>
    <name evidence="6" type="ORF">SAMN04487771_100487</name>
</gene>
<name>A0A1I0BKC4_9FIRM</name>